<reference evidence="2 3" key="1">
    <citation type="submission" date="2017-09" db="EMBL/GenBank/DDBJ databases">
        <authorList>
            <person name="Ehlers B."/>
            <person name="Leendertz F.H."/>
        </authorList>
    </citation>
    <scope>NUCLEOTIDE SEQUENCE [LARGE SCALE GENOMIC DNA]</scope>
    <source>
        <strain evidence="2 3">CGMCC 1.05381</strain>
    </source>
</reference>
<dbReference type="InterPro" id="IPR020471">
    <property type="entry name" value="AKR"/>
</dbReference>
<dbReference type="CDD" id="cd19152">
    <property type="entry name" value="AKR_AKR15A"/>
    <property type="match status" value="1"/>
</dbReference>
<proteinExistence type="predicted"/>
<dbReference type="InterPro" id="IPR036812">
    <property type="entry name" value="NAD(P)_OxRdtase_dom_sf"/>
</dbReference>
<dbReference type="GO" id="GO:0016491">
    <property type="term" value="F:oxidoreductase activity"/>
    <property type="evidence" value="ECO:0007669"/>
    <property type="project" value="InterPro"/>
</dbReference>
<dbReference type="Gene3D" id="3.20.20.100">
    <property type="entry name" value="NADP-dependent oxidoreductase domain"/>
    <property type="match status" value="1"/>
</dbReference>
<dbReference type="SUPFAM" id="SSF51430">
    <property type="entry name" value="NAD(P)-linked oxidoreductase"/>
    <property type="match status" value="1"/>
</dbReference>
<sequence length="312" mass="33901">MVGPMALGCAPIANLGREVTPEDAYEAIRASWDAGARYFDVAPHYGLGLGESRLGAALRDKPREDYILSSKIGRLLVESGDSQSDDEGFAVTTALRRRRDYSRDGVRRSIESSLTRLGVDRLDIVFVHDPDDFREIALKETFPALEELREDGLITSYGAGMNQSEMLLDFVIETQSDVMMCAGRYTLLDRSGAELMNAAMSRDVSIVAAGVFNSGLLARDVPDASATFDYLPAPSELLERARGLAEVCADFKVPLPAAAAQFPLRHPAVSTVCLGARTAEQATRNAGLFGVGIPEALWAAIDSRRFEQSSYQ</sequence>
<keyword evidence="3" id="KW-1185">Reference proteome</keyword>
<name>A0A2C8Z5R8_9MICO</name>
<organism evidence="2 3">
    <name type="scientific">Salinibacterium xinjiangense</name>
    <dbReference type="NCBI Taxonomy" id="386302"/>
    <lineage>
        <taxon>Bacteria</taxon>
        <taxon>Bacillati</taxon>
        <taxon>Actinomycetota</taxon>
        <taxon>Actinomycetes</taxon>
        <taxon>Micrococcales</taxon>
        <taxon>Microbacteriaceae</taxon>
        <taxon>Salinibacterium</taxon>
    </lineage>
</organism>
<evidence type="ECO:0000313" key="3">
    <source>
        <dbReference type="Proteomes" id="UP000219440"/>
    </source>
</evidence>
<dbReference type="AlphaFoldDB" id="A0A2C8Z5R8"/>
<dbReference type="GO" id="GO:0005829">
    <property type="term" value="C:cytosol"/>
    <property type="evidence" value="ECO:0007669"/>
    <property type="project" value="TreeGrafter"/>
</dbReference>
<dbReference type="Pfam" id="PF00248">
    <property type="entry name" value="Aldo_ket_red"/>
    <property type="match status" value="1"/>
</dbReference>
<gene>
    <name evidence="2" type="ORF">SAMN06296378_0881</name>
</gene>
<evidence type="ECO:0000259" key="1">
    <source>
        <dbReference type="Pfam" id="PF00248"/>
    </source>
</evidence>
<dbReference type="InterPro" id="IPR023210">
    <property type="entry name" value="NADP_OxRdtase_dom"/>
</dbReference>
<dbReference type="EMBL" id="OCST01000002">
    <property type="protein sequence ID" value="SOE59102.1"/>
    <property type="molecule type" value="Genomic_DNA"/>
</dbReference>
<dbReference type="Proteomes" id="UP000219440">
    <property type="component" value="Unassembled WGS sequence"/>
</dbReference>
<feature type="domain" description="NADP-dependent oxidoreductase" evidence="1">
    <location>
        <begin position="5"/>
        <end position="303"/>
    </location>
</feature>
<accession>A0A2C8Z5R8</accession>
<dbReference type="PANTHER" id="PTHR42686">
    <property type="entry name" value="GH17980P-RELATED"/>
    <property type="match status" value="1"/>
</dbReference>
<protein>
    <submittedName>
        <fullName evidence="2">D-threo-aldose 1-dehydrogenase</fullName>
    </submittedName>
</protein>
<evidence type="ECO:0000313" key="2">
    <source>
        <dbReference type="EMBL" id="SOE59102.1"/>
    </source>
</evidence>
<dbReference type="PANTHER" id="PTHR42686:SF1">
    <property type="entry name" value="GH17980P-RELATED"/>
    <property type="match status" value="1"/>
</dbReference>